<dbReference type="InterPro" id="IPR036397">
    <property type="entry name" value="RNaseH_sf"/>
</dbReference>
<dbReference type="PANTHER" id="PTHR48475:SF2">
    <property type="entry name" value="RIBONUCLEASE H"/>
    <property type="match status" value="1"/>
</dbReference>
<name>A0ABM3R7M6_SPIOL</name>
<dbReference type="Gene3D" id="3.30.420.10">
    <property type="entry name" value="Ribonuclease H-like superfamily/Ribonuclease H"/>
    <property type="match status" value="2"/>
</dbReference>
<dbReference type="Pfam" id="PF00665">
    <property type="entry name" value="rve"/>
    <property type="match status" value="1"/>
</dbReference>
<dbReference type="GeneID" id="130467198"/>
<dbReference type="Proteomes" id="UP000813463">
    <property type="component" value="Chromosome 2"/>
</dbReference>
<protein>
    <recommendedName>
        <fullName evidence="1">Integrase catalytic domain-containing protein</fullName>
    </recommendedName>
</protein>
<evidence type="ECO:0000259" key="1">
    <source>
        <dbReference type="PROSITE" id="PS50994"/>
    </source>
</evidence>
<dbReference type="SUPFAM" id="SSF56672">
    <property type="entry name" value="DNA/RNA polymerases"/>
    <property type="match status" value="1"/>
</dbReference>
<dbReference type="PANTHER" id="PTHR48475">
    <property type="entry name" value="RIBONUCLEASE H"/>
    <property type="match status" value="1"/>
</dbReference>
<feature type="domain" description="Integrase catalytic" evidence="1">
    <location>
        <begin position="301"/>
        <end position="460"/>
    </location>
</feature>
<evidence type="ECO:0000313" key="3">
    <source>
        <dbReference type="RefSeq" id="XP_056691608.1"/>
    </source>
</evidence>
<organism evidence="2 3">
    <name type="scientific">Spinacia oleracea</name>
    <name type="common">Spinach</name>
    <dbReference type="NCBI Taxonomy" id="3562"/>
    <lineage>
        <taxon>Eukaryota</taxon>
        <taxon>Viridiplantae</taxon>
        <taxon>Streptophyta</taxon>
        <taxon>Embryophyta</taxon>
        <taxon>Tracheophyta</taxon>
        <taxon>Spermatophyta</taxon>
        <taxon>Magnoliopsida</taxon>
        <taxon>eudicotyledons</taxon>
        <taxon>Gunneridae</taxon>
        <taxon>Pentapetalae</taxon>
        <taxon>Caryophyllales</taxon>
        <taxon>Chenopodiaceae</taxon>
        <taxon>Chenopodioideae</taxon>
        <taxon>Anserineae</taxon>
        <taxon>Spinacia</taxon>
    </lineage>
</organism>
<reference evidence="3" key="2">
    <citation type="submission" date="2025-08" db="UniProtKB">
        <authorList>
            <consortium name="RefSeq"/>
        </authorList>
    </citation>
    <scope>IDENTIFICATION</scope>
    <source>
        <tissue evidence="3">Leaf</tissue>
    </source>
</reference>
<gene>
    <name evidence="3" type="primary">LOC130467198</name>
</gene>
<evidence type="ECO:0000313" key="2">
    <source>
        <dbReference type="Proteomes" id="UP000813463"/>
    </source>
</evidence>
<dbReference type="RefSeq" id="XP_056691608.1">
    <property type="nucleotide sequence ID" value="XM_056835630.1"/>
</dbReference>
<proteinExistence type="predicted"/>
<dbReference type="InterPro" id="IPR012337">
    <property type="entry name" value="RNaseH-like_sf"/>
</dbReference>
<dbReference type="PROSITE" id="PS50994">
    <property type="entry name" value="INTEGRASE"/>
    <property type="match status" value="1"/>
</dbReference>
<dbReference type="InterPro" id="IPR041577">
    <property type="entry name" value="RT_RNaseH_2"/>
</dbReference>
<dbReference type="InterPro" id="IPR001584">
    <property type="entry name" value="Integrase_cat-core"/>
</dbReference>
<sequence length="490" mass="55375">MEDISLEDDSDRNVRIGKGLGSGLRIELIQLPRDHKDIFAWSAADMPGGEAEPIKKKGVPRKVDPELTWEQEQKDAFQQLRAHLAQLPTLARPKEGETLYLYVAISPGTVSAVLLREEEKKQQPIYFTNRTLTDAETRYPLIEKVAYAVVVAARKLRPYFDSHQIVVLTDQPLVKVLDKIERSGRLAAWAFELSEFGIKYQPRTAIKAKALADFFAECSYQEVLDDAKRTWEVYTDGSSTMNGSGAGVVLIPPVGKSIEYALKFGFKETNNEAEYEATIAGIELCLSLEVEHPAQTLQATLYPLPFAQWGLDIIGPFPSAVNQKKWLIVGVDYFSKWIEAEAVSSITEQQVRKFIWQNIITRFGIPRLLVFDHGKQFDNTPLQRWCKLFGIHLAYSAVCHPQSNGQAEAANKLILNALKKRVEDEKSKWLEELPGTLWSLRTTEKEATGQTPFHLVYGSEAVIPVEIGTESLRVQAYNRFPNHKKSEERK</sequence>
<dbReference type="InterPro" id="IPR043502">
    <property type="entry name" value="DNA/RNA_pol_sf"/>
</dbReference>
<keyword evidence="2" id="KW-1185">Reference proteome</keyword>
<reference evidence="2" key="1">
    <citation type="journal article" date="2021" name="Nat. Commun.">
        <title>Genomic analyses provide insights into spinach domestication and the genetic basis of agronomic traits.</title>
        <authorList>
            <person name="Cai X."/>
            <person name="Sun X."/>
            <person name="Xu C."/>
            <person name="Sun H."/>
            <person name="Wang X."/>
            <person name="Ge C."/>
            <person name="Zhang Z."/>
            <person name="Wang Q."/>
            <person name="Fei Z."/>
            <person name="Jiao C."/>
            <person name="Wang Q."/>
        </authorList>
    </citation>
    <scope>NUCLEOTIDE SEQUENCE [LARGE SCALE GENOMIC DNA]</scope>
    <source>
        <strain evidence="2">cv. Varoflay</strain>
    </source>
</reference>
<dbReference type="Pfam" id="PF17919">
    <property type="entry name" value="RT_RNaseH_2"/>
    <property type="match status" value="1"/>
</dbReference>
<accession>A0ABM3R7M6</accession>
<dbReference type="SUPFAM" id="SSF53098">
    <property type="entry name" value="Ribonuclease H-like"/>
    <property type="match status" value="2"/>
</dbReference>